<evidence type="ECO:0008006" key="3">
    <source>
        <dbReference type="Google" id="ProtNLM"/>
    </source>
</evidence>
<evidence type="ECO:0000313" key="2">
    <source>
        <dbReference type="Proteomes" id="UP000016496"/>
    </source>
</evidence>
<name>U2DMK6_9BACE</name>
<gene>
    <name evidence="1" type="ORF">HMPREF1981_03502</name>
</gene>
<sequence length="48" mass="5884">MAFLTDDALRKSVWLALQEIEKKWTMPIKNWELVMNQFMLIFENRIQI</sequence>
<organism evidence="1 2">
    <name type="scientific">Bacteroides pyogenes F0041</name>
    <dbReference type="NCBI Taxonomy" id="1321819"/>
    <lineage>
        <taxon>Bacteria</taxon>
        <taxon>Pseudomonadati</taxon>
        <taxon>Bacteroidota</taxon>
        <taxon>Bacteroidia</taxon>
        <taxon>Bacteroidales</taxon>
        <taxon>Bacteroidaceae</taxon>
        <taxon>Bacteroides</taxon>
    </lineage>
</organism>
<proteinExistence type="predicted"/>
<protein>
    <recommendedName>
        <fullName evidence="3">Mutator family transposase</fullName>
    </recommendedName>
</protein>
<dbReference type="Proteomes" id="UP000016496">
    <property type="component" value="Unassembled WGS sequence"/>
</dbReference>
<evidence type="ECO:0000313" key="1">
    <source>
        <dbReference type="EMBL" id="ERI80931.1"/>
    </source>
</evidence>
<dbReference type="EMBL" id="AWSV01000179">
    <property type="protein sequence ID" value="ERI80931.1"/>
    <property type="molecule type" value="Genomic_DNA"/>
</dbReference>
<dbReference type="HOGENOM" id="CLU_036805_13_7_10"/>
<dbReference type="PATRIC" id="fig|1321819.3.peg.3227"/>
<accession>U2DMK6</accession>
<reference evidence="1 2" key="1">
    <citation type="submission" date="2013-08" db="EMBL/GenBank/DDBJ databases">
        <authorList>
            <person name="Weinstock G."/>
            <person name="Sodergren E."/>
            <person name="Wylie T."/>
            <person name="Fulton L."/>
            <person name="Fulton R."/>
            <person name="Fronick C."/>
            <person name="O'Laughlin M."/>
            <person name="Godfrey J."/>
            <person name="Miner T."/>
            <person name="Herter B."/>
            <person name="Appelbaum E."/>
            <person name="Cordes M."/>
            <person name="Lek S."/>
            <person name="Wollam A."/>
            <person name="Pepin K.H."/>
            <person name="Palsikar V.B."/>
            <person name="Mitreva M."/>
            <person name="Wilson R.K."/>
        </authorList>
    </citation>
    <scope>NUCLEOTIDE SEQUENCE [LARGE SCALE GENOMIC DNA]</scope>
    <source>
        <strain evidence="1 2">F0041</strain>
    </source>
</reference>
<dbReference type="AlphaFoldDB" id="U2DMK6"/>
<comment type="caution">
    <text evidence="1">The sequence shown here is derived from an EMBL/GenBank/DDBJ whole genome shotgun (WGS) entry which is preliminary data.</text>
</comment>